<feature type="region of interest" description="Disordered" evidence="1">
    <location>
        <begin position="51"/>
        <end position="70"/>
    </location>
</feature>
<protein>
    <submittedName>
        <fullName evidence="3">Uncharacterized protein</fullName>
    </submittedName>
</protein>
<evidence type="ECO:0000313" key="4">
    <source>
        <dbReference type="Proteomes" id="UP000228964"/>
    </source>
</evidence>
<gene>
    <name evidence="3" type="ORF">COT96_01405</name>
</gene>
<feature type="region of interest" description="Disordered" evidence="1">
    <location>
        <begin position="1"/>
        <end position="26"/>
    </location>
</feature>
<dbReference type="EMBL" id="PFAO01000030">
    <property type="protein sequence ID" value="PIT95397.1"/>
    <property type="molecule type" value="Genomic_DNA"/>
</dbReference>
<evidence type="ECO:0000256" key="2">
    <source>
        <dbReference type="SAM" id="Phobius"/>
    </source>
</evidence>
<keyword evidence="2" id="KW-1133">Transmembrane helix</keyword>
<organism evidence="3 4">
    <name type="scientific">Candidatus Falkowbacteria bacterium CG10_big_fil_rev_8_21_14_0_10_38_22</name>
    <dbReference type="NCBI Taxonomy" id="1974564"/>
    <lineage>
        <taxon>Bacteria</taxon>
        <taxon>Candidatus Falkowiibacteriota</taxon>
    </lineage>
</organism>
<name>A0A2M6WRF6_9BACT</name>
<proteinExistence type="predicted"/>
<evidence type="ECO:0000256" key="1">
    <source>
        <dbReference type="SAM" id="MobiDB-lite"/>
    </source>
</evidence>
<keyword evidence="2" id="KW-0812">Transmembrane</keyword>
<reference evidence="4" key="1">
    <citation type="submission" date="2017-09" db="EMBL/GenBank/DDBJ databases">
        <title>Depth-based differentiation of microbial function through sediment-hosted aquifers and enrichment of novel symbionts in the deep terrestrial subsurface.</title>
        <authorList>
            <person name="Probst A.J."/>
            <person name="Ladd B."/>
            <person name="Jarett J.K."/>
            <person name="Geller-Mcgrath D.E."/>
            <person name="Sieber C.M.K."/>
            <person name="Emerson J.B."/>
            <person name="Anantharaman K."/>
            <person name="Thomas B.C."/>
            <person name="Malmstrom R."/>
            <person name="Stieglmeier M."/>
            <person name="Klingl A."/>
            <person name="Woyke T."/>
            <person name="Ryan C.M."/>
            <person name="Banfield J.F."/>
        </authorList>
    </citation>
    <scope>NUCLEOTIDE SEQUENCE [LARGE SCALE GENOMIC DNA]</scope>
</reference>
<evidence type="ECO:0000313" key="3">
    <source>
        <dbReference type="EMBL" id="PIT95397.1"/>
    </source>
</evidence>
<feature type="transmembrane region" description="Helical" evidence="2">
    <location>
        <begin position="80"/>
        <end position="99"/>
    </location>
</feature>
<dbReference type="AlphaFoldDB" id="A0A2M6WRF6"/>
<accession>A0A2M6WRF6</accession>
<dbReference type="Proteomes" id="UP000228964">
    <property type="component" value="Unassembled WGS sequence"/>
</dbReference>
<comment type="caution">
    <text evidence="3">The sequence shown here is derived from an EMBL/GenBank/DDBJ whole genome shotgun (WGS) entry which is preliminary data.</text>
</comment>
<keyword evidence="2" id="KW-0472">Membrane</keyword>
<sequence>MPRRQKRIKNDELRIKNKTAGGSVGSAKAKSNFKIKVRVKKSKKQVIAQSAEETWREPAGYQPVENEAPKADITDQDKKMIMWSGITFFMVLIIGFWLFNIKTIFKTDSNTANGNQQFNWNNIKGELNQTMAEVKKNLSEIKNLQNQTMPNTLPSGNISSSTEQKIEQLKEKLLSDTTAASTATATP</sequence>